<accession>A0ABR1VDJ0</accession>
<dbReference type="InterPro" id="IPR011701">
    <property type="entry name" value="MFS"/>
</dbReference>
<feature type="transmembrane region" description="Helical" evidence="7">
    <location>
        <begin position="656"/>
        <end position="676"/>
    </location>
</feature>
<evidence type="ECO:0000256" key="5">
    <source>
        <dbReference type="ARBA" id="ARBA00023136"/>
    </source>
</evidence>
<feature type="transmembrane region" description="Helical" evidence="7">
    <location>
        <begin position="117"/>
        <end position="138"/>
    </location>
</feature>
<feature type="transmembrane region" description="Helical" evidence="7">
    <location>
        <begin position="624"/>
        <end position="644"/>
    </location>
</feature>
<feature type="transmembrane region" description="Helical" evidence="7">
    <location>
        <begin position="706"/>
        <end position="728"/>
    </location>
</feature>
<keyword evidence="5 7" id="KW-0472">Membrane</keyword>
<keyword evidence="9" id="KW-1185">Reference proteome</keyword>
<proteinExistence type="predicted"/>
<keyword evidence="4 7" id="KW-1133">Transmembrane helix</keyword>
<evidence type="ECO:0008006" key="10">
    <source>
        <dbReference type="Google" id="ProtNLM"/>
    </source>
</evidence>
<organism evidence="8 9">
    <name type="scientific">Apiospora phragmitis</name>
    <dbReference type="NCBI Taxonomy" id="2905665"/>
    <lineage>
        <taxon>Eukaryota</taxon>
        <taxon>Fungi</taxon>
        <taxon>Dikarya</taxon>
        <taxon>Ascomycota</taxon>
        <taxon>Pezizomycotina</taxon>
        <taxon>Sordariomycetes</taxon>
        <taxon>Xylariomycetidae</taxon>
        <taxon>Amphisphaeriales</taxon>
        <taxon>Apiosporaceae</taxon>
        <taxon>Apiospora</taxon>
    </lineage>
</organism>
<protein>
    <recommendedName>
        <fullName evidence="10">MFS general substrate transporter</fullName>
    </recommendedName>
</protein>
<feature type="transmembrane region" description="Helical" evidence="7">
    <location>
        <begin position="411"/>
        <end position="432"/>
    </location>
</feature>
<evidence type="ECO:0000256" key="2">
    <source>
        <dbReference type="ARBA" id="ARBA00022448"/>
    </source>
</evidence>
<comment type="caution">
    <text evidence="8">The sequence shown here is derived from an EMBL/GenBank/DDBJ whole genome shotgun (WGS) entry which is preliminary data.</text>
</comment>
<feature type="transmembrane region" description="Helical" evidence="7">
    <location>
        <begin position="338"/>
        <end position="362"/>
    </location>
</feature>
<dbReference type="Pfam" id="PF07690">
    <property type="entry name" value="MFS_1"/>
    <property type="match status" value="1"/>
</dbReference>
<gene>
    <name evidence="8" type="ORF">PG994_005864</name>
</gene>
<evidence type="ECO:0000313" key="9">
    <source>
        <dbReference type="Proteomes" id="UP001480595"/>
    </source>
</evidence>
<evidence type="ECO:0000256" key="3">
    <source>
        <dbReference type="ARBA" id="ARBA00022692"/>
    </source>
</evidence>
<dbReference type="Proteomes" id="UP001480595">
    <property type="component" value="Unassembled WGS sequence"/>
</dbReference>
<feature type="transmembrane region" description="Helical" evidence="7">
    <location>
        <begin position="158"/>
        <end position="179"/>
    </location>
</feature>
<name>A0ABR1VDJ0_9PEZI</name>
<dbReference type="RefSeq" id="XP_066716542.1">
    <property type="nucleotide sequence ID" value="XM_066857273.1"/>
</dbReference>
<evidence type="ECO:0000256" key="7">
    <source>
        <dbReference type="SAM" id="Phobius"/>
    </source>
</evidence>
<dbReference type="Gene3D" id="1.20.1250.20">
    <property type="entry name" value="MFS general substrate transporter like domains"/>
    <property type="match status" value="1"/>
</dbReference>
<feature type="transmembrane region" description="Helical" evidence="7">
    <location>
        <begin position="305"/>
        <end position="326"/>
    </location>
</feature>
<feature type="transmembrane region" description="Helical" evidence="7">
    <location>
        <begin position="276"/>
        <end position="299"/>
    </location>
</feature>
<dbReference type="EMBL" id="JAQQWL010000006">
    <property type="protein sequence ID" value="KAK8069248.1"/>
    <property type="molecule type" value="Genomic_DNA"/>
</dbReference>
<reference evidence="8 9" key="1">
    <citation type="submission" date="2023-01" db="EMBL/GenBank/DDBJ databases">
        <title>Analysis of 21 Apiospora genomes using comparative genomics revels a genus with tremendous synthesis potential of carbohydrate active enzymes and secondary metabolites.</title>
        <authorList>
            <person name="Sorensen T."/>
        </authorList>
    </citation>
    <scope>NUCLEOTIDE SEQUENCE [LARGE SCALE GENOMIC DNA]</scope>
    <source>
        <strain evidence="8 9">CBS 135458</strain>
    </source>
</reference>
<dbReference type="InterPro" id="IPR036259">
    <property type="entry name" value="MFS_trans_sf"/>
</dbReference>
<sequence>MVLHPANDDEDGGVIVPLLTRASSSTNATITQPQGATEGYYTMPAPDQKYFHFDGELQAYTPSRRHSIGGYHHHHDLVVAPLRPLILPSQPRRAPPPAVVVDEEAVVRKIDRRLMPLLFLTQMLASADAAALASAVFLGGLAQDAPLQGPDYRALSAWLYLGYLLWAYPTCFFLSTLSTGGPAGTNGKRGRSASNSSSFYTSMYSGGSSESLSLFFLSSASSDSSSIISTSSDSSSLASVYSWDPDSPKNKKGASAGGNGEDDEDYEGIRFGVARYLGLDTLAWGAAVVVTALTTNYAGLAAARFLLGAAEATVIPALMLVTSTWYTRDEVPLRTGIWFAGSAAGGVVATVLSHLLVFLHGIGGDVENGSNPAAASATELNSSGSGNDFAGGDFGFSFFVGMLPAWNPWRWLFVLLGVTTCLWGVVILYRLLDPLSSLSDASNAAFPGSAAERQWDLDRVAAAESASKRLWARSSHARPRPVPDWKWRQARDCVRDPQTWLVAAMCLLCQVPLASTRGLADLVILGPDSGSGSGSGDDDGSSSAPTTMMPMSLQITYMLMTMAAMVGSGWLASRFRSLTCTLIALAALPPACIAKQLHYPSSDSASGHSLLDDDAWPPSPTHQILASMLLCTAPAVLPLLLSLVQVNVRGLTKKTTTQALALIAYCLGNLLGPSLFNDDPYDDIFPVPSLSDEERRAANEASYHTAVHVVVVCNGLTVCLALALRAYLRRRNRAKQDSEMAEVIDAIETRGGVTEYSLYRGAVDEDAYRRDEAAGGFADDFDDMTDWKIPGFQYRF</sequence>
<dbReference type="SUPFAM" id="SSF103473">
    <property type="entry name" value="MFS general substrate transporter"/>
    <property type="match status" value="1"/>
</dbReference>
<evidence type="ECO:0000313" key="8">
    <source>
        <dbReference type="EMBL" id="KAK8069248.1"/>
    </source>
</evidence>
<dbReference type="PANTHER" id="PTHR43791">
    <property type="entry name" value="PERMEASE-RELATED"/>
    <property type="match status" value="1"/>
</dbReference>
<feature type="region of interest" description="Disordered" evidence="6">
    <location>
        <begin position="239"/>
        <end position="261"/>
    </location>
</feature>
<feature type="transmembrane region" description="Helical" evidence="7">
    <location>
        <begin position="555"/>
        <end position="572"/>
    </location>
</feature>
<evidence type="ECO:0000256" key="6">
    <source>
        <dbReference type="SAM" id="MobiDB-lite"/>
    </source>
</evidence>
<evidence type="ECO:0000256" key="4">
    <source>
        <dbReference type="ARBA" id="ARBA00022989"/>
    </source>
</evidence>
<comment type="subcellular location">
    <subcellularLocation>
        <location evidence="1">Membrane</location>
        <topology evidence="1">Multi-pass membrane protein</topology>
    </subcellularLocation>
</comment>
<dbReference type="GeneID" id="92090336"/>
<keyword evidence="3 7" id="KW-0812">Transmembrane</keyword>
<dbReference type="PANTHER" id="PTHR43791:SF10">
    <property type="entry name" value="MAJOR FACILITATOR SUPERFAMILY (MFS) PROFILE DOMAIN-CONTAINING PROTEIN"/>
    <property type="match status" value="1"/>
</dbReference>
<evidence type="ECO:0000256" key="1">
    <source>
        <dbReference type="ARBA" id="ARBA00004141"/>
    </source>
</evidence>
<keyword evidence="2" id="KW-0813">Transport</keyword>